<dbReference type="AlphaFoldDB" id="X1P4H7"/>
<dbReference type="GO" id="GO:0005886">
    <property type="term" value="C:plasma membrane"/>
    <property type="evidence" value="ECO:0007669"/>
    <property type="project" value="UniProtKB-SubCell"/>
</dbReference>
<evidence type="ECO:0000256" key="5">
    <source>
        <dbReference type="ARBA" id="ARBA00022984"/>
    </source>
</evidence>
<dbReference type="Pfam" id="PF03023">
    <property type="entry name" value="MurJ"/>
    <property type="match status" value="1"/>
</dbReference>
<accession>X1P4H7</accession>
<feature type="transmembrane region" description="Helical" evidence="8">
    <location>
        <begin position="124"/>
        <end position="146"/>
    </location>
</feature>
<dbReference type="GO" id="GO:0009252">
    <property type="term" value="P:peptidoglycan biosynthetic process"/>
    <property type="evidence" value="ECO:0007669"/>
    <property type="project" value="UniProtKB-KW"/>
</dbReference>
<dbReference type="GO" id="GO:0034204">
    <property type="term" value="P:lipid translocation"/>
    <property type="evidence" value="ECO:0007669"/>
    <property type="project" value="TreeGrafter"/>
</dbReference>
<dbReference type="EMBL" id="BARV01028770">
    <property type="protein sequence ID" value="GAI37346.1"/>
    <property type="molecule type" value="Genomic_DNA"/>
</dbReference>
<keyword evidence="3 8" id="KW-0812">Transmembrane</keyword>
<comment type="subcellular location">
    <subcellularLocation>
        <location evidence="1">Cell membrane</location>
        <topology evidence="1">Multi-pass membrane protein</topology>
    </subcellularLocation>
</comment>
<reference evidence="9" key="1">
    <citation type="journal article" date="2014" name="Front. Microbiol.">
        <title>High frequency of phylogenetically diverse reductive dehalogenase-homologous genes in deep subseafloor sedimentary metagenomes.</title>
        <authorList>
            <person name="Kawai M."/>
            <person name="Futagami T."/>
            <person name="Toyoda A."/>
            <person name="Takaki Y."/>
            <person name="Nishi S."/>
            <person name="Hori S."/>
            <person name="Arai W."/>
            <person name="Tsubouchi T."/>
            <person name="Morono Y."/>
            <person name="Uchiyama I."/>
            <person name="Ito T."/>
            <person name="Fujiyama A."/>
            <person name="Inagaki F."/>
            <person name="Takami H."/>
        </authorList>
    </citation>
    <scope>NUCLEOTIDE SEQUENCE</scope>
    <source>
        <strain evidence="9">Expedition CK06-06</strain>
    </source>
</reference>
<evidence type="ECO:0000313" key="9">
    <source>
        <dbReference type="EMBL" id="GAI37346.1"/>
    </source>
</evidence>
<evidence type="ECO:0000256" key="2">
    <source>
        <dbReference type="ARBA" id="ARBA00022475"/>
    </source>
</evidence>
<dbReference type="InterPro" id="IPR051050">
    <property type="entry name" value="Lipid_II_flippase_MurJ/MviN"/>
</dbReference>
<gene>
    <name evidence="9" type="ORF">S06H3_45989</name>
</gene>
<dbReference type="GO" id="GO:0015648">
    <property type="term" value="F:lipid-linked peptidoglycan transporter activity"/>
    <property type="evidence" value="ECO:0007669"/>
    <property type="project" value="TreeGrafter"/>
</dbReference>
<protein>
    <recommendedName>
        <fullName evidence="10">Murein biosynthesis integral membrane protein MurJ</fullName>
    </recommendedName>
</protein>
<sequence length="181" mass="19833">MFLSAAFILAAAALASRILGLIRDRLLAGQFGAGDELDIYYTAFRLPDLVFSILIMGAISSAFIPIFAQYFRKNKKEAWQLTSGVLNLALLCLIVVAGILVIFAPFIISLIAPGFSGAKREMTILLTRIMFLSPIILGISSILGGVLQYFHRFLIYSLAPILYNIGIIIGILIFVPAQGWY</sequence>
<dbReference type="GO" id="GO:0008360">
    <property type="term" value="P:regulation of cell shape"/>
    <property type="evidence" value="ECO:0007669"/>
    <property type="project" value="UniProtKB-KW"/>
</dbReference>
<evidence type="ECO:0000256" key="1">
    <source>
        <dbReference type="ARBA" id="ARBA00004651"/>
    </source>
</evidence>
<feature type="transmembrane region" description="Helical" evidence="8">
    <location>
        <begin position="153"/>
        <end position="175"/>
    </location>
</feature>
<proteinExistence type="predicted"/>
<organism evidence="9">
    <name type="scientific">marine sediment metagenome</name>
    <dbReference type="NCBI Taxonomy" id="412755"/>
    <lineage>
        <taxon>unclassified sequences</taxon>
        <taxon>metagenomes</taxon>
        <taxon>ecological metagenomes</taxon>
    </lineage>
</organism>
<keyword evidence="6 8" id="KW-1133">Transmembrane helix</keyword>
<feature type="transmembrane region" description="Helical" evidence="8">
    <location>
        <begin position="49"/>
        <end position="68"/>
    </location>
</feature>
<dbReference type="PANTHER" id="PTHR47019:SF1">
    <property type="entry name" value="LIPID II FLIPPASE MURJ"/>
    <property type="match status" value="1"/>
</dbReference>
<keyword evidence="5" id="KW-0573">Peptidoglycan synthesis</keyword>
<feature type="transmembrane region" description="Helical" evidence="8">
    <location>
        <begin position="88"/>
        <end position="112"/>
    </location>
</feature>
<name>X1P4H7_9ZZZZ</name>
<evidence type="ECO:0008006" key="10">
    <source>
        <dbReference type="Google" id="ProtNLM"/>
    </source>
</evidence>
<keyword evidence="2" id="KW-1003">Cell membrane</keyword>
<dbReference type="PANTHER" id="PTHR47019">
    <property type="entry name" value="LIPID II FLIPPASE MURJ"/>
    <property type="match status" value="1"/>
</dbReference>
<evidence type="ECO:0000256" key="6">
    <source>
        <dbReference type="ARBA" id="ARBA00022989"/>
    </source>
</evidence>
<dbReference type="PRINTS" id="PR01806">
    <property type="entry name" value="VIRFACTRMVIN"/>
</dbReference>
<evidence type="ECO:0000256" key="8">
    <source>
        <dbReference type="SAM" id="Phobius"/>
    </source>
</evidence>
<keyword evidence="4" id="KW-0133">Cell shape</keyword>
<dbReference type="InterPro" id="IPR004268">
    <property type="entry name" value="MurJ"/>
</dbReference>
<evidence type="ECO:0000256" key="7">
    <source>
        <dbReference type="ARBA" id="ARBA00023136"/>
    </source>
</evidence>
<keyword evidence="7 8" id="KW-0472">Membrane</keyword>
<evidence type="ECO:0000256" key="3">
    <source>
        <dbReference type="ARBA" id="ARBA00022692"/>
    </source>
</evidence>
<evidence type="ECO:0000256" key="4">
    <source>
        <dbReference type="ARBA" id="ARBA00022960"/>
    </source>
</evidence>
<comment type="caution">
    <text evidence="9">The sequence shown here is derived from an EMBL/GenBank/DDBJ whole genome shotgun (WGS) entry which is preliminary data.</text>
</comment>